<comment type="subcellular location">
    <subcellularLocation>
        <location evidence="1">Cell outer membrane</location>
    </subcellularLocation>
</comment>
<dbReference type="Proteomes" id="UP000617355">
    <property type="component" value="Unassembled WGS sequence"/>
</dbReference>
<keyword evidence="5" id="KW-0812">Transmembrane</keyword>
<evidence type="ECO:0000256" key="5">
    <source>
        <dbReference type="ARBA" id="ARBA00022692"/>
    </source>
</evidence>
<evidence type="ECO:0000256" key="7">
    <source>
        <dbReference type="ARBA" id="ARBA00023237"/>
    </source>
</evidence>
<comment type="similarity">
    <text evidence="2">Belongs to the outer membrane factor (OMF) (TC 1.B.17) family.</text>
</comment>
<keyword evidence="10" id="KW-1185">Reference proteome</keyword>
<organism evidence="9 10">
    <name type="scientific">Sinisalibacter lacisalsi</name>
    <dbReference type="NCBI Taxonomy" id="1526570"/>
    <lineage>
        <taxon>Bacteria</taxon>
        <taxon>Pseudomonadati</taxon>
        <taxon>Pseudomonadota</taxon>
        <taxon>Alphaproteobacteria</taxon>
        <taxon>Rhodobacterales</taxon>
        <taxon>Roseobacteraceae</taxon>
        <taxon>Sinisalibacter</taxon>
    </lineage>
</organism>
<keyword evidence="4" id="KW-1134">Transmembrane beta strand</keyword>
<dbReference type="Gene3D" id="1.20.1600.10">
    <property type="entry name" value="Outer membrane efflux proteins (OEP)"/>
    <property type="match status" value="1"/>
</dbReference>
<dbReference type="RefSeq" id="WP_188528134.1">
    <property type="nucleotide sequence ID" value="NZ_BMGI01000004.1"/>
</dbReference>
<feature type="chain" id="PRO_5045393902" evidence="8">
    <location>
        <begin position="21"/>
        <end position="468"/>
    </location>
</feature>
<keyword evidence="7" id="KW-0998">Cell outer membrane</keyword>
<name>A0ABQ1QPL9_9RHOB</name>
<evidence type="ECO:0000256" key="2">
    <source>
        <dbReference type="ARBA" id="ARBA00007613"/>
    </source>
</evidence>
<reference evidence="10" key="1">
    <citation type="journal article" date="2019" name="Int. J. Syst. Evol. Microbiol.">
        <title>The Global Catalogue of Microorganisms (GCM) 10K type strain sequencing project: providing services to taxonomists for standard genome sequencing and annotation.</title>
        <authorList>
            <consortium name="The Broad Institute Genomics Platform"/>
            <consortium name="The Broad Institute Genome Sequencing Center for Infectious Disease"/>
            <person name="Wu L."/>
            <person name="Ma J."/>
        </authorList>
    </citation>
    <scope>NUCLEOTIDE SEQUENCE [LARGE SCALE GENOMIC DNA]</scope>
    <source>
        <strain evidence="10">CGMCC 1.12922</strain>
    </source>
</reference>
<evidence type="ECO:0000256" key="4">
    <source>
        <dbReference type="ARBA" id="ARBA00022452"/>
    </source>
</evidence>
<comment type="caution">
    <text evidence="9">The sequence shown here is derived from an EMBL/GenBank/DDBJ whole genome shotgun (WGS) entry which is preliminary data.</text>
</comment>
<evidence type="ECO:0000313" key="9">
    <source>
        <dbReference type="EMBL" id="GGD39594.1"/>
    </source>
</evidence>
<gene>
    <name evidence="9" type="ORF">GCM10011358_24460</name>
</gene>
<protein>
    <submittedName>
        <fullName evidence="9">Transporter</fullName>
    </submittedName>
</protein>
<dbReference type="InterPro" id="IPR003423">
    <property type="entry name" value="OMP_efflux"/>
</dbReference>
<evidence type="ECO:0000256" key="3">
    <source>
        <dbReference type="ARBA" id="ARBA00022448"/>
    </source>
</evidence>
<accession>A0ABQ1QPL9</accession>
<keyword evidence="6" id="KW-0472">Membrane</keyword>
<keyword evidence="8" id="KW-0732">Signal</keyword>
<dbReference type="InterPro" id="IPR051906">
    <property type="entry name" value="TolC-like"/>
</dbReference>
<dbReference type="SUPFAM" id="SSF56954">
    <property type="entry name" value="Outer membrane efflux proteins (OEP)"/>
    <property type="match status" value="1"/>
</dbReference>
<dbReference type="EMBL" id="BMGI01000004">
    <property type="protein sequence ID" value="GGD39594.1"/>
    <property type="molecule type" value="Genomic_DNA"/>
</dbReference>
<evidence type="ECO:0000313" key="10">
    <source>
        <dbReference type="Proteomes" id="UP000617355"/>
    </source>
</evidence>
<sequence>MRLSVKRIAAAALASMLAFAPVSGSAESLSDALVSAYRNSGLLAQQRALLRVRDEDVAVAVAATRPVLNYALSSTWNLTDNALGVSTSLTNSLSLSSSLTLYDFGRSQMRIDLARENVMMARDALVGVEQSVLLRAVKAFLDVRSAHETAMLQANNVRVITEQLRAARDRFEVGEITQTEVSLAEAALGGAKSAEAAARGQLMIAREEYKAAIGHYPDGLQVPPAAPMAAKSLDGAKAMARSRHPDVLSARRSVTVAEMSTELARRSMLPTMSADASLSRSFTDPTTPPTGAFSTNARVGVTLSGPIYQGGKLSALYRQAKAQTEAARAALHIAAQGVEQQVANAWAQLAVAQASLRATDQQIRANRVALRGAREEQALGTRTTLDVLNYEQDLLDAQAARIRAQADQYLAVYTVLSAMGMLTADHLRLGIASYDPEAYYRAVKDAPVFEVSPEGKRLDAVIEALGRK</sequence>
<evidence type="ECO:0000256" key="1">
    <source>
        <dbReference type="ARBA" id="ARBA00004442"/>
    </source>
</evidence>
<dbReference type="Pfam" id="PF02321">
    <property type="entry name" value="OEP"/>
    <property type="match status" value="2"/>
</dbReference>
<proteinExistence type="inferred from homology"/>
<evidence type="ECO:0000256" key="8">
    <source>
        <dbReference type="SAM" id="SignalP"/>
    </source>
</evidence>
<keyword evidence="3" id="KW-0813">Transport</keyword>
<evidence type="ECO:0000256" key="6">
    <source>
        <dbReference type="ARBA" id="ARBA00023136"/>
    </source>
</evidence>
<dbReference type="NCBIfam" id="TIGR01844">
    <property type="entry name" value="type_I_sec_TolC"/>
    <property type="match status" value="1"/>
</dbReference>
<dbReference type="PANTHER" id="PTHR30026">
    <property type="entry name" value="OUTER MEMBRANE PROTEIN TOLC"/>
    <property type="match status" value="1"/>
</dbReference>
<dbReference type="PANTHER" id="PTHR30026:SF22">
    <property type="entry name" value="OUTER MEMBRANE EFFLUX PROTEIN"/>
    <property type="match status" value="1"/>
</dbReference>
<feature type="signal peptide" evidence="8">
    <location>
        <begin position="1"/>
        <end position="20"/>
    </location>
</feature>
<dbReference type="InterPro" id="IPR010130">
    <property type="entry name" value="T1SS_OMP_TolC"/>
</dbReference>